<evidence type="ECO:0000313" key="3">
    <source>
        <dbReference type="Proteomes" id="UP001369815"/>
    </source>
</evidence>
<dbReference type="GO" id="GO:0070860">
    <property type="term" value="C:RNA polymerase I core factor complex"/>
    <property type="evidence" value="ECO:0007669"/>
    <property type="project" value="TreeGrafter"/>
</dbReference>
<feature type="compositionally biased region" description="Basic and acidic residues" evidence="1">
    <location>
        <begin position="367"/>
        <end position="379"/>
    </location>
</feature>
<keyword evidence="3" id="KW-1185">Reference proteome</keyword>
<dbReference type="GO" id="GO:0001164">
    <property type="term" value="F:RNA polymerase I core promoter sequence-specific DNA binding"/>
    <property type="evidence" value="ECO:0007669"/>
    <property type="project" value="InterPro"/>
</dbReference>
<feature type="compositionally biased region" description="Basic and acidic residues" evidence="1">
    <location>
        <begin position="386"/>
        <end position="416"/>
    </location>
</feature>
<reference evidence="2 3" key="1">
    <citation type="journal article" date="2024" name="Front Chem Biol">
        <title>Unveiling the potential of Daldinia eschscholtzii MFLUCC 19-0629 through bioactivity and bioinformatics studies for enhanced sustainable agriculture production.</title>
        <authorList>
            <person name="Brooks S."/>
            <person name="Weaver J.A."/>
            <person name="Klomchit A."/>
            <person name="Alharthi S.A."/>
            <person name="Onlamun T."/>
            <person name="Nurani R."/>
            <person name="Vong T.K."/>
            <person name="Alberti F."/>
            <person name="Greco C."/>
        </authorList>
    </citation>
    <scope>NUCLEOTIDE SEQUENCE [LARGE SCALE GENOMIC DNA]</scope>
    <source>
        <strain evidence="2">MFLUCC 19-0629</strain>
    </source>
</reference>
<feature type="region of interest" description="Disordered" evidence="1">
    <location>
        <begin position="1"/>
        <end position="125"/>
    </location>
</feature>
<comment type="caution">
    <text evidence="2">The sequence shown here is derived from an EMBL/GenBank/DDBJ whole genome shotgun (WGS) entry which is preliminary data.</text>
</comment>
<dbReference type="PANTHER" id="PTHR28244">
    <property type="entry name" value="RNA POLYMERASE I-SPECIFIC TRANSCRIPTION INITIATION FACTOR RRN11"/>
    <property type="match status" value="1"/>
</dbReference>
<dbReference type="GO" id="GO:0017025">
    <property type="term" value="F:TBP-class protein binding"/>
    <property type="evidence" value="ECO:0007669"/>
    <property type="project" value="TreeGrafter"/>
</dbReference>
<dbReference type="Pfam" id="PF04090">
    <property type="entry name" value="Rrn11"/>
    <property type="match status" value="1"/>
</dbReference>
<dbReference type="AlphaFoldDB" id="A0AAX6M8H4"/>
<sequence>MGPFALPVPGYRLGAHHRLNKRKKTEDSQENEEEVWIDSEWNTPSSRLPSDSINPLSHTPDTLRQFAVAGLSPADETPSKTNPLFPHKPLRPEGKESRRRGTTTGKDDGSAAENAAAGDTASKQHAERLKHLSTLTAILHRCLAEGDIQRAKRAFGLLVRTKDVDIRQAGLWAIGSEILMRDGENERERGRERDKGLLFRRWGAAANIEKVKSYFETLIQQHPHDPHRPHLTSALDFWPALFGIEVYNVDAEMRAAALHLAQQQESREAEGEEEDGGDGYGYGLDADMAYPDETFESRRESAEGARREEMYAARDEIRLRALAAAEAIAKQMDQVMENAPYGAHRGLLRLRAHLALFVGDLCLPARLTDDDNSRGEEKRGKKGKGKSSEDELRMRAETAEEHAALARRRDEQDRARTLFRKVLDGGVEGEAEGEGGADSWVRKFVDESEDDEIDERGDDEW</sequence>
<dbReference type="GO" id="GO:0042790">
    <property type="term" value="P:nucleolar large rRNA transcription by RNA polymerase I"/>
    <property type="evidence" value="ECO:0007669"/>
    <property type="project" value="TreeGrafter"/>
</dbReference>
<dbReference type="Proteomes" id="UP001369815">
    <property type="component" value="Unassembled WGS sequence"/>
</dbReference>
<evidence type="ECO:0000256" key="1">
    <source>
        <dbReference type="SAM" id="MobiDB-lite"/>
    </source>
</evidence>
<organism evidence="2 3">
    <name type="scientific">Daldinia eschscholtzii</name>
    <dbReference type="NCBI Taxonomy" id="292717"/>
    <lineage>
        <taxon>Eukaryota</taxon>
        <taxon>Fungi</taxon>
        <taxon>Dikarya</taxon>
        <taxon>Ascomycota</taxon>
        <taxon>Pezizomycotina</taxon>
        <taxon>Sordariomycetes</taxon>
        <taxon>Xylariomycetidae</taxon>
        <taxon>Xylariales</taxon>
        <taxon>Hypoxylaceae</taxon>
        <taxon>Daldinia</taxon>
    </lineage>
</organism>
<feature type="region of interest" description="Disordered" evidence="1">
    <location>
        <begin position="367"/>
        <end position="461"/>
    </location>
</feature>
<feature type="compositionally biased region" description="Acidic residues" evidence="1">
    <location>
        <begin position="28"/>
        <end position="37"/>
    </location>
</feature>
<feature type="compositionally biased region" description="Basic residues" evidence="1">
    <location>
        <begin position="14"/>
        <end position="23"/>
    </location>
</feature>
<feature type="region of interest" description="Disordered" evidence="1">
    <location>
        <begin position="262"/>
        <end position="283"/>
    </location>
</feature>
<gene>
    <name evidence="2" type="ORF">Daesc_010268</name>
</gene>
<dbReference type="EMBL" id="JBANMG010000010">
    <property type="protein sequence ID" value="KAK6948501.1"/>
    <property type="molecule type" value="Genomic_DNA"/>
</dbReference>
<dbReference type="GO" id="GO:0001181">
    <property type="term" value="F:RNA polymerase I general transcription initiation factor activity"/>
    <property type="evidence" value="ECO:0007669"/>
    <property type="project" value="InterPro"/>
</dbReference>
<protein>
    <submittedName>
        <fullName evidence="2">Uncharacterized protein</fullName>
    </submittedName>
</protein>
<dbReference type="InterPro" id="IPR007224">
    <property type="entry name" value="TIF_Rrn11"/>
</dbReference>
<dbReference type="InterPro" id="IPR053029">
    <property type="entry name" value="RNA_pol_I-specific_init_factor"/>
</dbReference>
<feature type="compositionally biased region" description="Acidic residues" evidence="1">
    <location>
        <begin position="447"/>
        <end position="461"/>
    </location>
</feature>
<feature type="compositionally biased region" description="Polar residues" evidence="1">
    <location>
        <begin position="40"/>
        <end position="62"/>
    </location>
</feature>
<dbReference type="PANTHER" id="PTHR28244:SF1">
    <property type="entry name" value="RNA POLYMERASE I-SPECIFIC TRANSCRIPTION INITIATION FACTOR RRN11"/>
    <property type="match status" value="1"/>
</dbReference>
<evidence type="ECO:0000313" key="2">
    <source>
        <dbReference type="EMBL" id="KAK6948501.1"/>
    </source>
</evidence>
<proteinExistence type="predicted"/>
<name>A0AAX6M8H4_9PEZI</name>
<accession>A0AAX6M8H4</accession>